<evidence type="ECO:0000256" key="1">
    <source>
        <dbReference type="SAM" id="Phobius"/>
    </source>
</evidence>
<organism evidence="2">
    <name type="scientific">Fagus sylvatica</name>
    <name type="common">Beechnut</name>
    <dbReference type="NCBI Taxonomy" id="28930"/>
    <lineage>
        <taxon>Eukaryota</taxon>
        <taxon>Viridiplantae</taxon>
        <taxon>Streptophyta</taxon>
        <taxon>Embryophyta</taxon>
        <taxon>Tracheophyta</taxon>
        <taxon>Spermatophyta</taxon>
        <taxon>Magnoliopsida</taxon>
        <taxon>eudicotyledons</taxon>
        <taxon>Gunneridae</taxon>
        <taxon>Pentapetalae</taxon>
        <taxon>rosids</taxon>
        <taxon>fabids</taxon>
        <taxon>Fagales</taxon>
        <taxon>Fagaceae</taxon>
        <taxon>Fagus</taxon>
    </lineage>
</organism>
<sequence>MLVDDVKHVAEAYFGPVVRHKSTQKPLTPHPLPALSLSFLHSEAGDPSLHGAVGELVVEGGGGTRDWSSWLIGAGIRISLSDVKLVVKGGAVGLEVERSLDLRSELGSAIEASPDPDSTGNYIRPRSELVVDRSLDPDLSLRRARAPRTVGFAVMVGLWVVYGGLWWICGGGIAGFAVMMGLWVVYGGFAVVCGGGIVGFAVMVGLWVVYGGLWWISGGLRWWDCGF</sequence>
<feature type="transmembrane region" description="Helical" evidence="1">
    <location>
        <begin position="150"/>
        <end position="177"/>
    </location>
</feature>
<protein>
    <submittedName>
        <fullName evidence="2">Uncharacterized protein</fullName>
    </submittedName>
</protein>
<proteinExistence type="predicted"/>
<evidence type="ECO:0000313" key="2">
    <source>
        <dbReference type="EMBL" id="SPD30389.1"/>
    </source>
</evidence>
<accession>A0A2N9J1R7</accession>
<feature type="transmembrane region" description="Helical" evidence="1">
    <location>
        <begin position="183"/>
        <end position="210"/>
    </location>
</feature>
<reference evidence="2" key="1">
    <citation type="submission" date="2018-02" db="EMBL/GenBank/DDBJ databases">
        <authorList>
            <person name="Cohen D.B."/>
            <person name="Kent A.D."/>
        </authorList>
    </citation>
    <scope>NUCLEOTIDE SEQUENCE</scope>
</reference>
<gene>
    <name evidence="2" type="ORF">FSB_LOCUS58271</name>
</gene>
<dbReference type="AlphaFoldDB" id="A0A2N9J1R7"/>
<dbReference type="EMBL" id="OIVN01006315">
    <property type="protein sequence ID" value="SPD30389.1"/>
    <property type="molecule type" value="Genomic_DNA"/>
</dbReference>
<keyword evidence="1" id="KW-0472">Membrane</keyword>
<keyword evidence="1" id="KW-1133">Transmembrane helix</keyword>
<name>A0A2N9J1R7_FAGSY</name>
<keyword evidence="1" id="KW-0812">Transmembrane</keyword>